<sequence>MGSSPSVGYRTLVTLSCGLGSGSSNWGSAPALLLGRRTRRAPQ</sequence>
<dbReference type="EMBL" id="SJPQ01000004">
    <property type="protein sequence ID" value="TWT86599.1"/>
    <property type="molecule type" value="Genomic_DNA"/>
</dbReference>
<gene>
    <name evidence="1" type="ORF">Mal64_34260</name>
</gene>
<comment type="caution">
    <text evidence="1">The sequence shown here is derived from an EMBL/GenBank/DDBJ whole genome shotgun (WGS) entry which is preliminary data.</text>
</comment>
<organism evidence="1 2">
    <name type="scientific">Pseudobythopirellula maris</name>
    <dbReference type="NCBI Taxonomy" id="2527991"/>
    <lineage>
        <taxon>Bacteria</taxon>
        <taxon>Pseudomonadati</taxon>
        <taxon>Planctomycetota</taxon>
        <taxon>Planctomycetia</taxon>
        <taxon>Pirellulales</taxon>
        <taxon>Lacipirellulaceae</taxon>
        <taxon>Pseudobythopirellula</taxon>
    </lineage>
</organism>
<dbReference type="AlphaFoldDB" id="A0A5C5ZGR1"/>
<proteinExistence type="predicted"/>
<dbReference type="Proteomes" id="UP000315440">
    <property type="component" value="Unassembled WGS sequence"/>
</dbReference>
<evidence type="ECO:0000313" key="2">
    <source>
        <dbReference type="Proteomes" id="UP000315440"/>
    </source>
</evidence>
<accession>A0A5C5ZGR1</accession>
<protein>
    <submittedName>
        <fullName evidence="1">Uncharacterized protein</fullName>
    </submittedName>
</protein>
<keyword evidence="2" id="KW-1185">Reference proteome</keyword>
<reference evidence="1 2" key="1">
    <citation type="submission" date="2019-02" db="EMBL/GenBank/DDBJ databases">
        <title>Deep-cultivation of Planctomycetes and their phenomic and genomic characterization uncovers novel biology.</title>
        <authorList>
            <person name="Wiegand S."/>
            <person name="Jogler M."/>
            <person name="Boedeker C."/>
            <person name="Pinto D."/>
            <person name="Vollmers J."/>
            <person name="Rivas-Marin E."/>
            <person name="Kohn T."/>
            <person name="Peeters S.H."/>
            <person name="Heuer A."/>
            <person name="Rast P."/>
            <person name="Oberbeckmann S."/>
            <person name="Bunk B."/>
            <person name="Jeske O."/>
            <person name="Meyerdierks A."/>
            <person name="Storesund J.E."/>
            <person name="Kallscheuer N."/>
            <person name="Luecker S."/>
            <person name="Lage O.M."/>
            <person name="Pohl T."/>
            <person name="Merkel B.J."/>
            <person name="Hornburger P."/>
            <person name="Mueller R.-W."/>
            <person name="Bruemmer F."/>
            <person name="Labrenz M."/>
            <person name="Spormann A.M."/>
            <person name="Op Den Camp H."/>
            <person name="Overmann J."/>
            <person name="Amann R."/>
            <person name="Jetten M.S.M."/>
            <person name="Mascher T."/>
            <person name="Medema M.H."/>
            <person name="Devos D.P."/>
            <person name="Kaster A.-K."/>
            <person name="Ovreas L."/>
            <person name="Rohde M."/>
            <person name="Galperin M.Y."/>
            <person name="Jogler C."/>
        </authorList>
    </citation>
    <scope>NUCLEOTIDE SEQUENCE [LARGE SCALE GENOMIC DNA]</scope>
    <source>
        <strain evidence="1 2">Mal64</strain>
    </source>
</reference>
<evidence type="ECO:0000313" key="1">
    <source>
        <dbReference type="EMBL" id="TWT86599.1"/>
    </source>
</evidence>
<name>A0A5C5ZGR1_9BACT</name>